<keyword evidence="3" id="KW-1185">Reference proteome</keyword>
<keyword evidence="1" id="KW-0812">Transmembrane</keyword>
<evidence type="ECO:0000313" key="3">
    <source>
        <dbReference type="Proteomes" id="UP000240572"/>
    </source>
</evidence>
<evidence type="ECO:0000256" key="1">
    <source>
        <dbReference type="SAM" id="Phobius"/>
    </source>
</evidence>
<dbReference type="EMBL" id="PYGD01000003">
    <property type="protein sequence ID" value="PSK92464.1"/>
    <property type="molecule type" value="Genomic_DNA"/>
</dbReference>
<sequence length="184" mass="21246">MKPISIKEDLIRDFQEQKQVIREQIALIDPLAASLRKPAAKRLFHAGFLIFMEIIAWLLFLGCIAVILFQSKLYPLYQLNQMLHDTSMSGKYRLYDLEMLNWAVKGLLILAALLFVVIARMLAQIRQKNGVLHLAGKNMKILVEQHLQRKATMETMEQRYPLDLPTHTDTVILPSQKPHDDTLL</sequence>
<accession>A0A2P8D5G4</accession>
<proteinExistence type="predicted"/>
<protein>
    <submittedName>
        <fullName evidence="2">Uncharacterized protein</fullName>
    </submittedName>
</protein>
<dbReference type="OrthoDB" id="660183at2"/>
<reference evidence="2 3" key="1">
    <citation type="submission" date="2018-03" db="EMBL/GenBank/DDBJ databases">
        <title>Genomic Encyclopedia of Type Strains, Phase III (KMG-III): the genomes of soil and plant-associated and newly described type strains.</title>
        <authorList>
            <person name="Whitman W."/>
        </authorList>
    </citation>
    <scope>NUCLEOTIDE SEQUENCE [LARGE SCALE GENOMIC DNA]</scope>
    <source>
        <strain evidence="2 3">CGMCC 1.12700</strain>
    </source>
</reference>
<dbReference type="RefSeq" id="WP_106522657.1">
    <property type="nucleotide sequence ID" value="NZ_PYGD01000003.1"/>
</dbReference>
<evidence type="ECO:0000313" key="2">
    <source>
        <dbReference type="EMBL" id="PSK92464.1"/>
    </source>
</evidence>
<keyword evidence="1" id="KW-1133">Transmembrane helix</keyword>
<organism evidence="2 3">
    <name type="scientific">Taibaiella chishuiensis</name>
    <dbReference type="NCBI Taxonomy" id="1434707"/>
    <lineage>
        <taxon>Bacteria</taxon>
        <taxon>Pseudomonadati</taxon>
        <taxon>Bacteroidota</taxon>
        <taxon>Chitinophagia</taxon>
        <taxon>Chitinophagales</taxon>
        <taxon>Chitinophagaceae</taxon>
        <taxon>Taibaiella</taxon>
    </lineage>
</organism>
<dbReference type="AlphaFoldDB" id="A0A2P8D5G4"/>
<feature type="transmembrane region" description="Helical" evidence="1">
    <location>
        <begin position="102"/>
        <end position="123"/>
    </location>
</feature>
<name>A0A2P8D5G4_9BACT</name>
<keyword evidence="1" id="KW-0472">Membrane</keyword>
<dbReference type="Proteomes" id="UP000240572">
    <property type="component" value="Unassembled WGS sequence"/>
</dbReference>
<comment type="caution">
    <text evidence="2">The sequence shown here is derived from an EMBL/GenBank/DDBJ whole genome shotgun (WGS) entry which is preliminary data.</text>
</comment>
<feature type="transmembrane region" description="Helical" evidence="1">
    <location>
        <begin position="43"/>
        <end position="69"/>
    </location>
</feature>
<gene>
    <name evidence="2" type="ORF">B0I18_10341</name>
</gene>